<gene>
    <name evidence="2" type="ORF">NYPRO_LOCUS7921</name>
</gene>
<evidence type="ECO:0000313" key="3">
    <source>
        <dbReference type="Proteomes" id="UP000645828"/>
    </source>
</evidence>
<proteinExistence type="predicted"/>
<evidence type="ECO:0000256" key="1">
    <source>
        <dbReference type="SAM" id="MobiDB-lite"/>
    </source>
</evidence>
<reference evidence="2" key="1">
    <citation type="submission" date="2020-12" db="EMBL/GenBank/DDBJ databases">
        <authorList>
            <consortium name="Molecular Ecology Group"/>
        </authorList>
    </citation>
    <scope>NUCLEOTIDE SEQUENCE</scope>
    <source>
        <strain evidence="2">TBG_1078</strain>
    </source>
</reference>
<accession>A0A811YD93</accession>
<protein>
    <submittedName>
        <fullName evidence="2">(raccoon dog) hypothetical protein</fullName>
    </submittedName>
</protein>
<dbReference type="EMBL" id="CAJHUB010000674">
    <property type="protein sequence ID" value="CAD7675126.1"/>
    <property type="molecule type" value="Genomic_DNA"/>
</dbReference>
<name>A0A811YD93_NYCPR</name>
<dbReference type="Proteomes" id="UP000645828">
    <property type="component" value="Unassembled WGS sequence"/>
</dbReference>
<comment type="caution">
    <text evidence="2">The sequence shown here is derived from an EMBL/GenBank/DDBJ whole genome shotgun (WGS) entry which is preliminary data.</text>
</comment>
<sequence>MKGPNGYILPSPLTSALPLSSLPKGQAAFSFFLRESHQSEAGVPMIPPCRPLTKSELPIGLIQGRRLPRQLSSGARGPFSLRRQRLRPPPHPPPPGLTAPQRGGSDRRGCASRGPRVTPGRLGRRAAEGCQPPGAPLARESS</sequence>
<feature type="region of interest" description="Disordered" evidence="1">
    <location>
        <begin position="63"/>
        <end position="142"/>
    </location>
</feature>
<keyword evidence="3" id="KW-1185">Reference proteome</keyword>
<dbReference type="AlphaFoldDB" id="A0A811YD93"/>
<evidence type="ECO:0000313" key="2">
    <source>
        <dbReference type="EMBL" id="CAD7675126.1"/>
    </source>
</evidence>
<organism evidence="2 3">
    <name type="scientific">Nyctereutes procyonoides</name>
    <name type="common">Raccoon dog</name>
    <name type="synonym">Canis procyonoides</name>
    <dbReference type="NCBI Taxonomy" id="34880"/>
    <lineage>
        <taxon>Eukaryota</taxon>
        <taxon>Metazoa</taxon>
        <taxon>Chordata</taxon>
        <taxon>Craniata</taxon>
        <taxon>Vertebrata</taxon>
        <taxon>Euteleostomi</taxon>
        <taxon>Mammalia</taxon>
        <taxon>Eutheria</taxon>
        <taxon>Laurasiatheria</taxon>
        <taxon>Carnivora</taxon>
        <taxon>Caniformia</taxon>
        <taxon>Canidae</taxon>
        <taxon>Nyctereutes</taxon>
    </lineage>
</organism>